<dbReference type="FunFam" id="2.30.30.100:FF:000038">
    <property type="entry name" value="Gem-associated protein 6"/>
    <property type="match status" value="1"/>
</dbReference>
<evidence type="ECO:0000259" key="12">
    <source>
        <dbReference type="PROSITE" id="PS52001"/>
    </source>
</evidence>
<dbReference type="GO" id="GO:0000245">
    <property type="term" value="P:spliceosomal complex assembly"/>
    <property type="evidence" value="ECO:0007669"/>
    <property type="project" value="InterPro"/>
</dbReference>
<evidence type="ECO:0000256" key="4">
    <source>
        <dbReference type="ARBA" id="ARBA00022553"/>
    </source>
</evidence>
<feature type="domain" description="AD" evidence="12">
    <location>
        <begin position="69"/>
        <end position="161"/>
    </location>
</feature>
<evidence type="ECO:0000313" key="14">
    <source>
        <dbReference type="Proteomes" id="UP001221898"/>
    </source>
</evidence>
<comment type="caution">
    <text evidence="13">The sequence shown here is derived from an EMBL/GenBank/DDBJ whole genome shotgun (WGS) entry which is preliminary data.</text>
</comment>
<comment type="function">
    <text evidence="9">The SMN complex catalyzes the assembly of small nuclear ribonucleoproteins (snRNPs), the building blocks of the spliceosome, and thereby plays an important role in the splicing of cellular pre-mRNAs. Most spliceosomal snRNPs contain a common set of Sm proteins SNRPB, SNRPD1, SNRPD2, SNRPD3, SNRPE, SNRPF and SNRPG that assemble in a heptameric protein ring on the Sm site of the small nuclear RNA to form the core snRNP (Sm core). In the cytosol, the Sm proteins SNRPD1, SNRPD2, SNRPE, SNRPF and SNRPG are trapped in an inactive 6S pICln-Sm complex by the chaperone CLNS1A that controls the assembly of the core snRNP. To assemble core snRNPs, the SMN complex accepts the trapped 5Sm proteins from CLNS1A forming an intermediate. Binding of snRNA inside 5Sm triggers eviction of the SMN complex, thereby allowing binding of SNRPD3 and SNRPB to complete assembly of the core snRNP.</text>
</comment>
<keyword evidence="7" id="KW-0539">Nucleus</keyword>
<keyword evidence="14" id="KW-1185">Reference proteome</keyword>
<dbReference type="InterPro" id="IPR046857">
    <property type="entry name" value="Gemin6_Sm-like_dom"/>
</dbReference>
<evidence type="ECO:0000256" key="6">
    <source>
        <dbReference type="ARBA" id="ARBA00023187"/>
    </source>
</evidence>
<evidence type="ECO:0000256" key="8">
    <source>
        <dbReference type="ARBA" id="ARBA00034695"/>
    </source>
</evidence>
<keyword evidence="3" id="KW-0963">Cytoplasm</keyword>
<evidence type="ECO:0000256" key="11">
    <source>
        <dbReference type="ARBA" id="ARBA00067670"/>
    </source>
</evidence>
<evidence type="ECO:0000313" key="13">
    <source>
        <dbReference type="EMBL" id="KAJ8377610.1"/>
    </source>
</evidence>
<dbReference type="GO" id="GO:0000387">
    <property type="term" value="P:spliceosomal snRNP assembly"/>
    <property type="evidence" value="ECO:0007669"/>
    <property type="project" value="TreeGrafter"/>
</dbReference>
<proteinExistence type="predicted"/>
<evidence type="ECO:0000256" key="9">
    <source>
        <dbReference type="ARBA" id="ARBA00059373"/>
    </source>
</evidence>
<name>A0AAD7RCV8_9TELE</name>
<dbReference type="Gene3D" id="2.30.30.100">
    <property type="match status" value="1"/>
</dbReference>
<keyword evidence="5" id="KW-0507">mRNA processing</keyword>
<dbReference type="EMBL" id="JAINUG010000346">
    <property type="protein sequence ID" value="KAJ8377610.1"/>
    <property type="molecule type" value="Genomic_DNA"/>
</dbReference>
<dbReference type="InterPro" id="IPR046856">
    <property type="entry name" value="Gemin6_C"/>
</dbReference>
<dbReference type="InterPro" id="IPR047574">
    <property type="entry name" value="AD"/>
</dbReference>
<dbReference type="AlphaFoldDB" id="A0AAD7RCV8"/>
<comment type="subunit">
    <text evidence="10">Part of the core SMN complex that contains SMN1, GEMIN2/SIP1, DDX20/GEMIN3, GEMIN4, GEMIN5, GEMIN6, GEMIN7, GEMIN8 and STRAP/UNRIP. Part of the SMN-Sm complex that contains SMN1, GEMIN2/SIP1, DDX20/GEMIN3, GEMIN4, GEMIN5, GEMIN6, GEMIN7, GEMIN8, STRAP/UNRIP and the Sm proteins SNRPB, SNRPD1, SNRPD2, SNRPD3, SNRPE, SNRPF and SNRPG. Interacts with GEMIN7; the interaction is direct. Interacts with GEMIN8; the interaction is direct. Interacts with SNRPB, SNRPD2, SNRPD3 and SNRPE; the interaction is direct.</text>
</comment>
<keyword evidence="4" id="KW-0597">Phosphoprotein</keyword>
<dbReference type="PANTHER" id="PTHR14710:SF2">
    <property type="entry name" value="GEM-ASSOCIATED PROTEIN 6"/>
    <property type="match status" value="1"/>
</dbReference>
<dbReference type="PANTHER" id="PTHR14710">
    <property type="entry name" value="GEM-ASSOCIATED PROTEIN 6"/>
    <property type="match status" value="1"/>
</dbReference>
<gene>
    <name evidence="13" type="ORF">AAFF_G00255680</name>
</gene>
<evidence type="ECO:0000256" key="10">
    <source>
        <dbReference type="ARBA" id="ARBA00065613"/>
    </source>
</evidence>
<dbReference type="GO" id="GO:0032797">
    <property type="term" value="C:SMN complex"/>
    <property type="evidence" value="ECO:0007669"/>
    <property type="project" value="TreeGrafter"/>
</dbReference>
<sequence length="161" mass="17926">MNEWRQKNPLEWNKYVNKEVRVTASDKQQHQGWVYTVDPVSASVVLVDFQSTRKASVAVVMGHAVGEVEVLRDGDEAMAERLSAVFVPGGRQVLSQDELQRRKRCLRAWLEKNLIPVSEEGESLRVAGVLTVNPPYGPQDCSSANEIILSRIQGLVESNPG</sequence>
<protein>
    <recommendedName>
        <fullName evidence="11">Gem-associated protein 6</fullName>
    </recommendedName>
</protein>
<dbReference type="PROSITE" id="PS52001">
    <property type="entry name" value="AD"/>
    <property type="match status" value="1"/>
</dbReference>
<dbReference type="Pfam" id="PF20417">
    <property type="entry name" value="Gemin6_C"/>
    <property type="match status" value="1"/>
</dbReference>
<reference evidence="13" key="1">
    <citation type="journal article" date="2023" name="Science">
        <title>Genome structures resolve the early diversification of teleost fishes.</title>
        <authorList>
            <person name="Parey E."/>
            <person name="Louis A."/>
            <person name="Montfort J."/>
            <person name="Bouchez O."/>
            <person name="Roques C."/>
            <person name="Iampietro C."/>
            <person name="Lluch J."/>
            <person name="Castinel A."/>
            <person name="Donnadieu C."/>
            <person name="Desvignes T."/>
            <person name="Floi Bucao C."/>
            <person name="Jouanno E."/>
            <person name="Wen M."/>
            <person name="Mejri S."/>
            <person name="Dirks R."/>
            <person name="Jansen H."/>
            <person name="Henkel C."/>
            <person name="Chen W.J."/>
            <person name="Zahm M."/>
            <person name="Cabau C."/>
            <person name="Klopp C."/>
            <person name="Thompson A.W."/>
            <person name="Robinson-Rechavi M."/>
            <person name="Braasch I."/>
            <person name="Lecointre G."/>
            <person name="Bobe J."/>
            <person name="Postlethwait J.H."/>
            <person name="Berthelot C."/>
            <person name="Roest Crollius H."/>
            <person name="Guiguen Y."/>
        </authorList>
    </citation>
    <scope>NUCLEOTIDE SEQUENCE</scope>
    <source>
        <strain evidence="13">NC1722</strain>
    </source>
</reference>
<organism evidence="13 14">
    <name type="scientific">Aldrovandia affinis</name>
    <dbReference type="NCBI Taxonomy" id="143900"/>
    <lineage>
        <taxon>Eukaryota</taxon>
        <taxon>Metazoa</taxon>
        <taxon>Chordata</taxon>
        <taxon>Craniata</taxon>
        <taxon>Vertebrata</taxon>
        <taxon>Euteleostomi</taxon>
        <taxon>Actinopterygii</taxon>
        <taxon>Neopterygii</taxon>
        <taxon>Teleostei</taxon>
        <taxon>Notacanthiformes</taxon>
        <taxon>Halosauridae</taxon>
        <taxon>Aldrovandia</taxon>
    </lineage>
</organism>
<accession>A0AAD7RCV8</accession>
<dbReference type="InterPro" id="IPR009422">
    <property type="entry name" value="Gemin6"/>
</dbReference>
<dbReference type="GO" id="GO:0097504">
    <property type="term" value="C:Gemini of Cajal bodies"/>
    <property type="evidence" value="ECO:0007669"/>
    <property type="project" value="UniProtKB-SubCell"/>
</dbReference>
<evidence type="ECO:0000256" key="1">
    <source>
        <dbReference type="ARBA" id="ARBA00004496"/>
    </source>
</evidence>
<keyword evidence="6" id="KW-0508">mRNA splicing</keyword>
<evidence type="ECO:0000256" key="7">
    <source>
        <dbReference type="ARBA" id="ARBA00023242"/>
    </source>
</evidence>
<dbReference type="Pfam" id="PF06372">
    <property type="entry name" value="Gemin6"/>
    <property type="match status" value="1"/>
</dbReference>
<evidence type="ECO:0000256" key="5">
    <source>
        <dbReference type="ARBA" id="ARBA00022664"/>
    </source>
</evidence>
<evidence type="ECO:0000256" key="3">
    <source>
        <dbReference type="ARBA" id="ARBA00022490"/>
    </source>
</evidence>
<evidence type="ECO:0000256" key="2">
    <source>
        <dbReference type="ARBA" id="ARBA00004642"/>
    </source>
</evidence>
<dbReference type="CDD" id="cd11676">
    <property type="entry name" value="Gemin6"/>
    <property type="match status" value="1"/>
</dbReference>
<dbReference type="Proteomes" id="UP001221898">
    <property type="component" value="Unassembled WGS sequence"/>
</dbReference>
<comment type="subcellular location">
    <subcellularLocation>
        <location evidence="1">Cytoplasm</location>
    </subcellularLocation>
    <subcellularLocation>
        <location evidence="8">Nucleus</location>
        <location evidence="8">Gem</location>
    </subcellularLocation>
    <subcellularLocation>
        <location evidence="2">Nucleus</location>
        <location evidence="2">Nucleoplasm</location>
    </subcellularLocation>
</comment>